<organism evidence="1 2">
    <name type="scientific">Methylocaldum szegediense</name>
    <dbReference type="NCBI Taxonomy" id="73780"/>
    <lineage>
        <taxon>Bacteria</taxon>
        <taxon>Pseudomonadati</taxon>
        <taxon>Pseudomonadota</taxon>
        <taxon>Gammaproteobacteria</taxon>
        <taxon>Methylococcales</taxon>
        <taxon>Methylococcaceae</taxon>
        <taxon>Methylocaldum</taxon>
    </lineage>
</organism>
<proteinExistence type="predicted"/>
<sequence>MAIHAPNRAAFMDREQMIEVIGISEIECDHLMALARGIRRLSDDPTVQGLADQVLYWSESIGNDLSCVRETLERGPVSPVIGG</sequence>
<evidence type="ECO:0000313" key="1">
    <source>
        <dbReference type="EMBL" id="CAI8748482.1"/>
    </source>
</evidence>
<keyword evidence="2" id="KW-1185">Reference proteome</keyword>
<accession>A0ABN8X2P8</accession>
<reference evidence="1 2" key="1">
    <citation type="submission" date="2023-03" db="EMBL/GenBank/DDBJ databases">
        <authorList>
            <person name="Pearce D."/>
        </authorList>
    </citation>
    <scope>NUCLEOTIDE SEQUENCE [LARGE SCALE GENOMIC DNA]</scope>
    <source>
        <strain evidence="1">Msz</strain>
    </source>
</reference>
<gene>
    <name evidence="1" type="ORF">MSZNOR_0602</name>
</gene>
<dbReference type="RefSeq" id="WP_026610771.1">
    <property type="nucleotide sequence ID" value="NZ_OX458333.1"/>
</dbReference>
<dbReference type="EMBL" id="OX458333">
    <property type="protein sequence ID" value="CAI8748482.1"/>
    <property type="molecule type" value="Genomic_DNA"/>
</dbReference>
<name>A0ABN8X2P8_9GAMM</name>
<protein>
    <submittedName>
        <fullName evidence="1">Uncharacterized protein</fullName>
    </submittedName>
</protein>
<evidence type="ECO:0000313" key="2">
    <source>
        <dbReference type="Proteomes" id="UP001162030"/>
    </source>
</evidence>
<dbReference type="Proteomes" id="UP001162030">
    <property type="component" value="Chromosome"/>
</dbReference>